<gene>
    <name evidence="2" type="ORF">ODALV1_LOCUS30711</name>
</gene>
<keyword evidence="3" id="KW-1185">Reference proteome</keyword>
<dbReference type="Proteomes" id="UP001642540">
    <property type="component" value="Unassembled WGS sequence"/>
</dbReference>
<keyword evidence="1" id="KW-1133">Transmembrane helix</keyword>
<feature type="transmembrane region" description="Helical" evidence="1">
    <location>
        <begin position="141"/>
        <end position="158"/>
    </location>
</feature>
<organism evidence="2 3">
    <name type="scientific">Orchesella dallaii</name>
    <dbReference type="NCBI Taxonomy" id="48710"/>
    <lineage>
        <taxon>Eukaryota</taxon>
        <taxon>Metazoa</taxon>
        <taxon>Ecdysozoa</taxon>
        <taxon>Arthropoda</taxon>
        <taxon>Hexapoda</taxon>
        <taxon>Collembola</taxon>
        <taxon>Entomobryomorpha</taxon>
        <taxon>Entomobryoidea</taxon>
        <taxon>Orchesellidae</taxon>
        <taxon>Orchesellinae</taxon>
        <taxon>Orchesella</taxon>
    </lineage>
</organism>
<feature type="transmembrane region" description="Helical" evidence="1">
    <location>
        <begin position="117"/>
        <end position="135"/>
    </location>
</feature>
<sequence length="296" mass="33979">MATYFLHPGRIQTLDIIIHNGLGLLLLMLTLLKLAMIREPSALQGYNELNKLSWNLSKEYPFKNKQDDLVIFLATTSTISMLFVAFGFIFGTVATEFDFFYFFMEQLLPKPMYRDRVTILVSIACRILLISVPGFEICRSIAFLTISILITFDSLIDITQKLNMLVTSVKTHNDIYIRLSIMSKLCQNSLHTLTWIVLSCTFWGIVFLVWIIVKGHGRLPNILMLRLRGELMVVVVFFAILIPEITNIIVGVFEAASAHQNGAERNTLRRRVDRRKLTCYGLILYTQLRLSMVLFI</sequence>
<protein>
    <submittedName>
        <fullName evidence="2">Uncharacterized protein</fullName>
    </submittedName>
</protein>
<evidence type="ECO:0000256" key="1">
    <source>
        <dbReference type="SAM" id="Phobius"/>
    </source>
</evidence>
<feature type="transmembrane region" description="Helical" evidence="1">
    <location>
        <begin position="69"/>
        <end position="97"/>
    </location>
</feature>
<name>A0ABP1S7N0_9HEXA</name>
<evidence type="ECO:0000313" key="3">
    <source>
        <dbReference type="Proteomes" id="UP001642540"/>
    </source>
</evidence>
<feature type="transmembrane region" description="Helical" evidence="1">
    <location>
        <begin position="233"/>
        <end position="256"/>
    </location>
</feature>
<dbReference type="EMBL" id="CAXLJM020000164">
    <property type="protein sequence ID" value="CAL8146123.1"/>
    <property type="molecule type" value="Genomic_DNA"/>
</dbReference>
<feature type="transmembrane region" description="Helical" evidence="1">
    <location>
        <begin position="16"/>
        <end position="37"/>
    </location>
</feature>
<evidence type="ECO:0000313" key="2">
    <source>
        <dbReference type="EMBL" id="CAL8146123.1"/>
    </source>
</evidence>
<comment type="caution">
    <text evidence="2">The sequence shown here is derived from an EMBL/GenBank/DDBJ whole genome shotgun (WGS) entry which is preliminary data.</text>
</comment>
<proteinExistence type="predicted"/>
<reference evidence="2 3" key="1">
    <citation type="submission" date="2024-08" db="EMBL/GenBank/DDBJ databases">
        <authorList>
            <person name="Cucini C."/>
            <person name="Frati F."/>
        </authorList>
    </citation>
    <scope>NUCLEOTIDE SEQUENCE [LARGE SCALE GENOMIC DNA]</scope>
</reference>
<keyword evidence="1" id="KW-0472">Membrane</keyword>
<accession>A0ABP1S7N0</accession>
<feature type="transmembrane region" description="Helical" evidence="1">
    <location>
        <begin position="192"/>
        <end position="213"/>
    </location>
</feature>
<keyword evidence="1" id="KW-0812">Transmembrane</keyword>